<organism evidence="1 2">
    <name type="scientific">Vibrio variabilis</name>
    <dbReference type="NCBI Taxonomy" id="990271"/>
    <lineage>
        <taxon>Bacteria</taxon>
        <taxon>Pseudomonadati</taxon>
        <taxon>Pseudomonadota</taxon>
        <taxon>Gammaproteobacteria</taxon>
        <taxon>Vibrionales</taxon>
        <taxon>Vibrionaceae</taxon>
        <taxon>Vibrio</taxon>
    </lineage>
</organism>
<sequence>MSDAEVKQLFLGKKTQLANGQPAKIIELNDGNTDRIAFHAATTGRSEAQLQSAWSRLVFTGKAEAPTQVADYTAVINAVAADANAIGYVDESAVDGSVKVLIKY</sequence>
<accession>A0ABQ0JQ48</accession>
<dbReference type="SUPFAM" id="SSF53850">
    <property type="entry name" value="Periplasmic binding protein-like II"/>
    <property type="match status" value="1"/>
</dbReference>
<dbReference type="EMBL" id="BBMS01000116">
    <property type="protein sequence ID" value="GAL30874.1"/>
    <property type="molecule type" value="Genomic_DNA"/>
</dbReference>
<reference evidence="2" key="1">
    <citation type="submission" date="2014-09" db="EMBL/GenBank/DDBJ databases">
        <title>Vibrio variabilis JCM 19239. (C206) whole genome shotgun sequence.</title>
        <authorList>
            <person name="Sawabe T."/>
            <person name="Meirelles P."/>
            <person name="Nakanishi M."/>
            <person name="Sayaka M."/>
            <person name="Hattori M."/>
            <person name="Ohkuma M."/>
        </authorList>
    </citation>
    <scope>NUCLEOTIDE SEQUENCE [LARGE SCALE GENOMIC DNA]</scope>
    <source>
        <strain evidence="2">JCM 19239</strain>
    </source>
</reference>
<dbReference type="Proteomes" id="UP000029223">
    <property type="component" value="Unassembled WGS sequence"/>
</dbReference>
<comment type="caution">
    <text evidence="1">The sequence shown here is derived from an EMBL/GenBank/DDBJ whole genome shotgun (WGS) entry which is preliminary data.</text>
</comment>
<protein>
    <submittedName>
        <fullName evidence="1">ABC-type phosphate transport system periplasmic component</fullName>
    </submittedName>
</protein>
<dbReference type="Gene3D" id="3.40.190.10">
    <property type="entry name" value="Periplasmic binding protein-like II"/>
    <property type="match status" value="1"/>
</dbReference>
<evidence type="ECO:0000313" key="1">
    <source>
        <dbReference type="EMBL" id="GAL30874.1"/>
    </source>
</evidence>
<keyword evidence="2" id="KW-1185">Reference proteome</keyword>
<name>A0ABQ0JQ48_9VIBR</name>
<reference evidence="2" key="2">
    <citation type="submission" date="2014-09" db="EMBL/GenBank/DDBJ databases">
        <authorList>
            <consortium name="NBRP consortium"/>
            <person name="Sawabe T."/>
            <person name="Meirelles P."/>
            <person name="Nakanishi M."/>
            <person name="Sayaka M."/>
            <person name="Hattori M."/>
            <person name="Ohkuma M."/>
        </authorList>
    </citation>
    <scope>NUCLEOTIDE SEQUENCE [LARGE SCALE GENOMIC DNA]</scope>
    <source>
        <strain evidence="2">JCM 19239</strain>
    </source>
</reference>
<gene>
    <name evidence="1" type="ORF">JCM19239_1593</name>
</gene>
<evidence type="ECO:0000313" key="2">
    <source>
        <dbReference type="Proteomes" id="UP000029223"/>
    </source>
</evidence>
<proteinExistence type="predicted"/>